<gene>
    <name evidence="3" type="ORF">KHLLAP_LOCUS5710</name>
</gene>
<name>A0AAI8VCN0_9PEZI</name>
<evidence type="ECO:0000313" key="3">
    <source>
        <dbReference type="EMBL" id="CAJ2505242.1"/>
    </source>
</evidence>
<dbReference type="PANTHER" id="PTHR12111:SF2">
    <property type="entry name" value="SPLICING FACTOR YJU2B-RELATED"/>
    <property type="match status" value="1"/>
</dbReference>
<evidence type="ECO:0000256" key="2">
    <source>
        <dbReference type="SAM" id="MobiDB-lite"/>
    </source>
</evidence>
<dbReference type="GO" id="GO:0005684">
    <property type="term" value="C:U2-type spliceosomal complex"/>
    <property type="evidence" value="ECO:0007669"/>
    <property type="project" value="TreeGrafter"/>
</dbReference>
<feature type="region of interest" description="Disordered" evidence="2">
    <location>
        <begin position="276"/>
        <end position="310"/>
    </location>
</feature>
<dbReference type="Proteomes" id="UP001295740">
    <property type="component" value="Unassembled WGS sequence"/>
</dbReference>
<feature type="compositionally biased region" description="Basic and acidic residues" evidence="2">
    <location>
        <begin position="276"/>
        <end position="286"/>
    </location>
</feature>
<keyword evidence="4" id="KW-1185">Reference proteome</keyword>
<feature type="region of interest" description="Disordered" evidence="2">
    <location>
        <begin position="337"/>
        <end position="359"/>
    </location>
</feature>
<reference evidence="3" key="1">
    <citation type="submission" date="2023-10" db="EMBL/GenBank/DDBJ databases">
        <authorList>
            <person name="Hackl T."/>
        </authorList>
    </citation>
    <scope>NUCLEOTIDE SEQUENCE</scope>
</reference>
<dbReference type="PANTHER" id="PTHR12111">
    <property type="entry name" value="SPLICING FACTOR YJU2"/>
    <property type="match status" value="1"/>
</dbReference>
<protein>
    <submittedName>
        <fullName evidence="3">Uu.00g126360.m01.CDS01</fullName>
    </submittedName>
</protein>
<comment type="caution">
    <text evidence="3">The sequence shown here is derived from an EMBL/GenBank/DDBJ whole genome shotgun (WGS) entry which is preliminary data.</text>
</comment>
<evidence type="ECO:0000313" key="4">
    <source>
        <dbReference type="Proteomes" id="UP001295740"/>
    </source>
</evidence>
<proteinExistence type="inferred from homology"/>
<dbReference type="Pfam" id="PF04502">
    <property type="entry name" value="Saf4_Yju2"/>
    <property type="match status" value="1"/>
</dbReference>
<dbReference type="GO" id="GO:0000398">
    <property type="term" value="P:mRNA splicing, via spliceosome"/>
    <property type="evidence" value="ECO:0007669"/>
    <property type="project" value="InterPro"/>
</dbReference>
<comment type="similarity">
    <text evidence="1">Belongs to the CWC16 family.</text>
</comment>
<accession>A0AAI8VCN0</accession>
<dbReference type="AlphaFoldDB" id="A0AAI8VCN0"/>
<dbReference type="GO" id="GO:0071014">
    <property type="term" value="C:post-mRNA release spliceosomal complex"/>
    <property type="evidence" value="ECO:0007669"/>
    <property type="project" value="TreeGrafter"/>
</dbReference>
<dbReference type="EMBL" id="CAUWAG010000007">
    <property type="protein sequence ID" value="CAJ2505242.1"/>
    <property type="molecule type" value="Genomic_DNA"/>
</dbReference>
<dbReference type="InterPro" id="IPR007590">
    <property type="entry name" value="Saf4/Yju2"/>
</dbReference>
<evidence type="ECO:0000256" key="1">
    <source>
        <dbReference type="ARBA" id="ARBA00005595"/>
    </source>
</evidence>
<sequence length="396" mass="43380">MQGFNMGRYVPPDVEGTITSGNKLHKKHALGARASKLSSHGALTVRFEMPFAIWCATCPKPTIIGQGVRFNASKTRTGSYHSTPIYSFRMRHPACGGDIEIRTDPANTAYVVTEGARKRDTGEGKSDRVVLPGGYEVQADELAEGGVKVLTEKEREAARGSAFARLEKTIKDREQAKGARQRIDELADESARLWEDPYAQNRRLRDAFRVGRKTREGEAETTEELRYRMSLGIELVPGTAEDAQRAALVDFGPGEGAEGSWGAEALAKPLFGALGKEEKGKEKEMAKANGQKKTTSTSSKEKHGKKRLKSEIAASQMRESLVFEIVTNTRVAQDPFLSSDHRKGDTGVNMTRIPGIKRKRREIEEEASVIKGPGPAEEEWGKGAVASAALVEYDSD</sequence>
<organism evidence="3 4">
    <name type="scientific">Anthostomella pinea</name>
    <dbReference type="NCBI Taxonomy" id="933095"/>
    <lineage>
        <taxon>Eukaryota</taxon>
        <taxon>Fungi</taxon>
        <taxon>Dikarya</taxon>
        <taxon>Ascomycota</taxon>
        <taxon>Pezizomycotina</taxon>
        <taxon>Sordariomycetes</taxon>
        <taxon>Xylariomycetidae</taxon>
        <taxon>Xylariales</taxon>
        <taxon>Xylariaceae</taxon>
        <taxon>Anthostomella</taxon>
    </lineage>
</organism>